<dbReference type="SMART" id="SM00267">
    <property type="entry name" value="GGDEF"/>
    <property type="match status" value="1"/>
</dbReference>
<evidence type="ECO:0000313" key="5">
    <source>
        <dbReference type="Proteomes" id="UP001589747"/>
    </source>
</evidence>
<dbReference type="CDD" id="cd01948">
    <property type="entry name" value="EAL"/>
    <property type="match status" value="1"/>
</dbReference>
<proteinExistence type="predicted"/>
<dbReference type="Pfam" id="PF00990">
    <property type="entry name" value="GGDEF"/>
    <property type="match status" value="1"/>
</dbReference>
<dbReference type="EMBL" id="JBHMDO010000022">
    <property type="protein sequence ID" value="MFB9326792.1"/>
    <property type="molecule type" value="Genomic_DNA"/>
</dbReference>
<evidence type="ECO:0000313" key="4">
    <source>
        <dbReference type="EMBL" id="MFB9326792.1"/>
    </source>
</evidence>
<dbReference type="InterPro" id="IPR043128">
    <property type="entry name" value="Rev_trsase/Diguanyl_cyclase"/>
</dbReference>
<dbReference type="Pfam" id="PF08448">
    <property type="entry name" value="PAS_4"/>
    <property type="match status" value="1"/>
</dbReference>
<feature type="transmembrane region" description="Helical" evidence="1">
    <location>
        <begin position="39"/>
        <end position="58"/>
    </location>
</feature>
<dbReference type="PROSITE" id="PS50883">
    <property type="entry name" value="EAL"/>
    <property type="match status" value="1"/>
</dbReference>
<dbReference type="RefSeq" id="WP_377494411.1">
    <property type="nucleotide sequence ID" value="NZ_JBHMDO010000022.1"/>
</dbReference>
<dbReference type="CDD" id="cd00130">
    <property type="entry name" value="PAS"/>
    <property type="match status" value="1"/>
</dbReference>
<dbReference type="InterPro" id="IPR029787">
    <property type="entry name" value="Nucleotide_cyclase"/>
</dbReference>
<dbReference type="InterPro" id="IPR000014">
    <property type="entry name" value="PAS"/>
</dbReference>
<dbReference type="PROSITE" id="PS50887">
    <property type="entry name" value="GGDEF"/>
    <property type="match status" value="1"/>
</dbReference>
<dbReference type="Gene3D" id="3.30.450.20">
    <property type="entry name" value="PAS domain"/>
    <property type="match status" value="1"/>
</dbReference>
<dbReference type="SMART" id="SM00091">
    <property type="entry name" value="PAS"/>
    <property type="match status" value="1"/>
</dbReference>
<dbReference type="SMART" id="SM00052">
    <property type="entry name" value="EAL"/>
    <property type="match status" value="1"/>
</dbReference>
<feature type="transmembrane region" description="Helical" evidence="1">
    <location>
        <begin position="138"/>
        <end position="159"/>
    </location>
</feature>
<keyword evidence="1" id="KW-1133">Transmembrane helix</keyword>
<dbReference type="SUPFAM" id="SSF55073">
    <property type="entry name" value="Nucleotide cyclase"/>
    <property type="match status" value="1"/>
</dbReference>
<dbReference type="NCBIfam" id="TIGR00229">
    <property type="entry name" value="sensory_box"/>
    <property type="match status" value="1"/>
</dbReference>
<dbReference type="SUPFAM" id="SSF55785">
    <property type="entry name" value="PYP-like sensor domain (PAS domain)"/>
    <property type="match status" value="1"/>
</dbReference>
<keyword evidence="1" id="KW-0472">Membrane</keyword>
<keyword evidence="1" id="KW-0812">Transmembrane</keyword>
<dbReference type="Gene3D" id="3.30.70.270">
    <property type="match status" value="1"/>
</dbReference>
<dbReference type="InterPro" id="IPR035965">
    <property type="entry name" value="PAS-like_dom_sf"/>
</dbReference>
<organism evidence="4 5">
    <name type="scientific">Paenibacillus aurantiacus</name>
    <dbReference type="NCBI Taxonomy" id="1936118"/>
    <lineage>
        <taxon>Bacteria</taxon>
        <taxon>Bacillati</taxon>
        <taxon>Bacillota</taxon>
        <taxon>Bacilli</taxon>
        <taxon>Bacillales</taxon>
        <taxon>Paenibacillaceae</taxon>
        <taxon>Paenibacillus</taxon>
    </lineage>
</organism>
<dbReference type="InterPro" id="IPR013656">
    <property type="entry name" value="PAS_4"/>
</dbReference>
<gene>
    <name evidence="4" type="ORF">ACFFSY_12775</name>
</gene>
<dbReference type="PANTHER" id="PTHR44757">
    <property type="entry name" value="DIGUANYLATE CYCLASE DGCP"/>
    <property type="match status" value="1"/>
</dbReference>
<dbReference type="PANTHER" id="PTHR44757:SF2">
    <property type="entry name" value="BIOFILM ARCHITECTURE MAINTENANCE PROTEIN MBAA"/>
    <property type="match status" value="1"/>
</dbReference>
<evidence type="ECO:0000259" key="3">
    <source>
        <dbReference type="PROSITE" id="PS50887"/>
    </source>
</evidence>
<accession>A0ABV5KNK5</accession>
<reference evidence="4 5" key="1">
    <citation type="submission" date="2024-09" db="EMBL/GenBank/DDBJ databases">
        <authorList>
            <person name="Sun Q."/>
            <person name="Mori K."/>
        </authorList>
    </citation>
    <scope>NUCLEOTIDE SEQUENCE [LARGE SCALE GENOMIC DNA]</scope>
    <source>
        <strain evidence="4 5">TISTR 2452</strain>
    </source>
</reference>
<dbReference type="InterPro" id="IPR035919">
    <property type="entry name" value="EAL_sf"/>
</dbReference>
<dbReference type="CDD" id="cd01949">
    <property type="entry name" value="GGDEF"/>
    <property type="match status" value="1"/>
</dbReference>
<dbReference type="InterPro" id="IPR000160">
    <property type="entry name" value="GGDEF_dom"/>
</dbReference>
<evidence type="ECO:0000256" key="1">
    <source>
        <dbReference type="SAM" id="Phobius"/>
    </source>
</evidence>
<protein>
    <submittedName>
        <fullName evidence="4">Bifunctional diguanylate cyclase/phosphodiesterase</fullName>
    </submittedName>
</protein>
<dbReference type="Proteomes" id="UP001589747">
    <property type="component" value="Unassembled WGS sequence"/>
</dbReference>
<keyword evidence="5" id="KW-1185">Reference proteome</keyword>
<dbReference type="Pfam" id="PF00563">
    <property type="entry name" value="EAL"/>
    <property type="match status" value="1"/>
</dbReference>
<evidence type="ECO:0000259" key="2">
    <source>
        <dbReference type="PROSITE" id="PS50883"/>
    </source>
</evidence>
<feature type="transmembrane region" description="Helical" evidence="1">
    <location>
        <begin position="179"/>
        <end position="200"/>
    </location>
</feature>
<feature type="domain" description="GGDEF" evidence="3">
    <location>
        <begin position="388"/>
        <end position="517"/>
    </location>
</feature>
<dbReference type="NCBIfam" id="TIGR00254">
    <property type="entry name" value="GGDEF"/>
    <property type="match status" value="1"/>
</dbReference>
<name>A0ABV5KNK5_9BACL</name>
<sequence length="788" mass="86732">MQLWIISILFLLLPSYLLFYMGAEIYWRNPRHRLHQLTMALMFTLGLTLALQFAIPYLLSLPAGTLAARLRYTMSFLTMGFALLFFRHLTAGGKATRLSLALALIPFACAAASLLPYFMNDVYLEVHGAHRMETFGPVYGGLMGVSILYTFVGVIIMLIRKIVFPRFRKTIEFKRISAVLWGALFTVLAVIVAVGINFVLVAKGVYTFNFLPTSCVVIWAFALRYAMVNHDFLAATGRRYELLFKLSHHGIVLLDSQCRIVEANASFQKLVGLSPDVSMHGRRFSGLLRSGEEDAFEDDYRQASASLTPLHRELVLIGASGETHIVEAHSDYIEIEGSLYSFLLARDMTQQKQGEERLAQLAYEDELTGLGNRRHFSDRIREDLANGVALGVMLLDLDQFKWVNDTLGHSAGDAMLQQVAGKLSAVSGGFVARLGGDEFGVLVHGGREEVLRGAEALIAAMKEPVMLGGKPYAITASIGISLAPDDGNDYETLLRSADTAMYVAKNGGRNQYYLFQPQLKTNADNYMTLVSGLASALERRELQLHFQPQIDLPTGGVYGAEALLRWHSSELGSVPPGVFIPIAEANGLVVPIGCWVMEEAIRQAKHWVDQGYEDFVVSVNLSAIQLRDSGLAEHVAGLLDKYGLPPRNLCLEITESTAIADVETSYQICKALGEMGVKLAIDDFGTGYSSLAVLGRFPFDFIKIDRSLVEDIVTNKKDLAVIRSVVALARDLGLQVVAEGVETAAQHEMLRGLGCHEGQGYLYGRPMSREDMDDFLKRKGGCGQLGTA</sequence>
<dbReference type="InterPro" id="IPR052155">
    <property type="entry name" value="Biofilm_reg_signaling"/>
</dbReference>
<feature type="domain" description="EAL" evidence="2">
    <location>
        <begin position="526"/>
        <end position="780"/>
    </location>
</feature>
<comment type="caution">
    <text evidence="4">The sequence shown here is derived from an EMBL/GenBank/DDBJ whole genome shotgun (WGS) entry which is preliminary data.</text>
</comment>
<dbReference type="InterPro" id="IPR001633">
    <property type="entry name" value="EAL_dom"/>
</dbReference>
<dbReference type="SUPFAM" id="SSF141868">
    <property type="entry name" value="EAL domain-like"/>
    <property type="match status" value="1"/>
</dbReference>
<feature type="transmembrane region" description="Helical" evidence="1">
    <location>
        <begin position="98"/>
        <end position="118"/>
    </location>
</feature>
<feature type="transmembrane region" description="Helical" evidence="1">
    <location>
        <begin position="70"/>
        <end position="86"/>
    </location>
</feature>
<dbReference type="Gene3D" id="3.20.20.450">
    <property type="entry name" value="EAL domain"/>
    <property type="match status" value="1"/>
</dbReference>
<feature type="transmembrane region" description="Helical" evidence="1">
    <location>
        <begin position="6"/>
        <end position="27"/>
    </location>
</feature>